<accession>A0A1A7Y0K1</accession>
<evidence type="ECO:0000256" key="5">
    <source>
        <dbReference type="ARBA" id="ARBA00022999"/>
    </source>
</evidence>
<organism evidence="10">
    <name type="scientific">Iconisemion striatum</name>
    <dbReference type="NCBI Taxonomy" id="60296"/>
    <lineage>
        <taxon>Eukaryota</taxon>
        <taxon>Metazoa</taxon>
        <taxon>Chordata</taxon>
        <taxon>Craniata</taxon>
        <taxon>Vertebrata</taxon>
        <taxon>Euteleostomi</taxon>
        <taxon>Actinopterygii</taxon>
        <taxon>Neopterygii</taxon>
        <taxon>Teleostei</taxon>
        <taxon>Neoteleostei</taxon>
        <taxon>Acanthomorphata</taxon>
        <taxon>Ovalentaria</taxon>
        <taxon>Atherinomorphae</taxon>
        <taxon>Cyprinodontiformes</taxon>
        <taxon>Nothobranchiidae</taxon>
        <taxon>Iconisemion</taxon>
    </lineage>
</organism>
<evidence type="ECO:0000256" key="2">
    <source>
        <dbReference type="ARBA" id="ARBA00006919"/>
    </source>
</evidence>
<dbReference type="GO" id="GO:0031267">
    <property type="term" value="F:small GTPase binding"/>
    <property type="evidence" value="ECO:0007669"/>
    <property type="project" value="TreeGrafter"/>
</dbReference>
<feature type="compositionally biased region" description="Low complexity" evidence="6">
    <location>
        <begin position="162"/>
        <end position="172"/>
    </location>
</feature>
<dbReference type="InterPro" id="IPR003123">
    <property type="entry name" value="VPS9"/>
</dbReference>
<dbReference type="PANTHER" id="PTHR23101:SF51">
    <property type="entry name" value="RAS AND RAB INTERACTOR 2"/>
    <property type="match status" value="1"/>
</dbReference>
<dbReference type="Pfam" id="PF23268">
    <property type="entry name" value="RIN1"/>
    <property type="match status" value="1"/>
</dbReference>
<comment type="similarity">
    <text evidence="2">Belongs to the RIN (Ras interaction/interference) family.</text>
</comment>
<evidence type="ECO:0000259" key="9">
    <source>
        <dbReference type="PROSITE" id="PS51205"/>
    </source>
</evidence>
<evidence type="ECO:0000256" key="6">
    <source>
        <dbReference type="SAM" id="MobiDB-lite"/>
    </source>
</evidence>
<dbReference type="FunFam" id="1.20.1050.80:FF:000002">
    <property type="entry name" value="Ras and Rab interactor 2"/>
    <property type="match status" value="1"/>
</dbReference>
<dbReference type="SUPFAM" id="SSF109993">
    <property type="entry name" value="VPS9 domain"/>
    <property type="match status" value="1"/>
</dbReference>
<dbReference type="Pfam" id="PF00788">
    <property type="entry name" value="RA"/>
    <property type="match status" value="1"/>
</dbReference>
<dbReference type="SMART" id="SM00314">
    <property type="entry name" value="RA"/>
    <property type="match status" value="1"/>
</dbReference>
<sequence length="570" mass="63913">MPVMVAWINETEEKSNKSPPIAHSPVVTPSPPKGSGTNPATKVRRSLSIPLPLARPTKHKPRSKTVAIKDNSPSESKTFIRKQNLSRQKAIRSPPLSPSDEVPGGCKESFSTQLPFPCPPTHLRSNDIDIDVDDEDEEDEEEPECSISPESDQEQDVIAPLQGSSSRRSSSGSGQGLQNAFRGNLRKVSGVFISLLTPEKRTIRRVRELSKESSSNFGTMVQEFLRVMRKDAETHTSEMEMLQTIRNFMTQMKNYLLQSSEMELRSNCEIPENEIDQVLEKALLKCVLKPLKPALSSALQKIQERNGQLQKLKDNLHLAAAKKPEEVGDALMPDSVAIEKIKQKFQTLCKLYNPEKKVVALLRVCKLIYKVMEESSGRLYGADEFLPMLTYVLAQCDMPQLDSEIVYTMELLDPSLLTGEGGYYLTSAYGAMSIIKNFQKNQPAMVLSSETRDTLCQWHRRHTAQRMARRSAPCIDDLQSFLRVALQDPNSGCTAKTVTVEPQATVEEVCRSCAQKFDVSDPENYGLFLQTDGSSQQLAPDSHPQRIKAELHSGSQEEPFHFIYRRVTKD</sequence>
<feature type="domain" description="Ras-associating" evidence="8">
    <location>
        <begin position="481"/>
        <end position="569"/>
    </location>
</feature>
<dbReference type="Gene3D" id="1.20.1050.80">
    <property type="entry name" value="VPS9 domain"/>
    <property type="match status" value="1"/>
</dbReference>
<proteinExistence type="inferred from homology"/>
<evidence type="ECO:0000256" key="1">
    <source>
        <dbReference type="ARBA" id="ARBA00004496"/>
    </source>
</evidence>
<dbReference type="PANTHER" id="PTHR23101">
    <property type="entry name" value="RAB GDP/GTP EXCHANGE FACTOR"/>
    <property type="match status" value="1"/>
</dbReference>
<dbReference type="PROSITE" id="PS50200">
    <property type="entry name" value="RA"/>
    <property type="match status" value="1"/>
</dbReference>
<evidence type="ECO:0000259" key="7">
    <source>
        <dbReference type="PROSITE" id="PS50057"/>
    </source>
</evidence>
<reference evidence="10" key="2">
    <citation type="submission" date="2016-06" db="EMBL/GenBank/DDBJ databases">
        <title>The genome of a short-lived fish provides insights into sex chromosome evolution and the genetic control of aging.</title>
        <authorList>
            <person name="Reichwald K."/>
            <person name="Felder M."/>
            <person name="Petzold A."/>
            <person name="Koch P."/>
            <person name="Groth M."/>
            <person name="Platzer M."/>
        </authorList>
    </citation>
    <scope>NUCLEOTIDE SEQUENCE</scope>
    <source>
        <tissue evidence="10">Brain</tissue>
    </source>
</reference>
<comment type="subcellular location">
    <subcellularLocation>
        <location evidence="1">Cytoplasm</location>
    </subcellularLocation>
</comment>
<dbReference type="PROSITE" id="PS51205">
    <property type="entry name" value="VPS9"/>
    <property type="match status" value="1"/>
</dbReference>
<dbReference type="AlphaFoldDB" id="A0A1A7Y0K1"/>
<dbReference type="PROSITE" id="PS50057">
    <property type="entry name" value="FERM_3"/>
    <property type="match status" value="1"/>
</dbReference>
<feature type="region of interest" description="Disordered" evidence="6">
    <location>
        <begin position="1"/>
        <end position="180"/>
    </location>
</feature>
<dbReference type="GO" id="GO:0005096">
    <property type="term" value="F:GTPase activator activity"/>
    <property type="evidence" value="ECO:0007669"/>
    <property type="project" value="UniProtKB-KW"/>
</dbReference>
<dbReference type="GO" id="GO:0005829">
    <property type="term" value="C:cytosol"/>
    <property type="evidence" value="ECO:0007669"/>
    <property type="project" value="TreeGrafter"/>
</dbReference>
<evidence type="ECO:0000313" key="10">
    <source>
        <dbReference type="EMBL" id="SBP23932.1"/>
    </source>
</evidence>
<dbReference type="InterPro" id="IPR000159">
    <property type="entry name" value="RA_dom"/>
</dbReference>
<evidence type="ECO:0000256" key="3">
    <source>
        <dbReference type="ARBA" id="ARBA00022468"/>
    </source>
</evidence>
<dbReference type="InterPro" id="IPR045046">
    <property type="entry name" value="Vps9-like"/>
</dbReference>
<feature type="domain" description="FERM" evidence="7">
    <location>
        <begin position="480"/>
        <end position="570"/>
    </location>
</feature>
<gene>
    <name evidence="10" type="primary">RIN2</name>
</gene>
<dbReference type="GO" id="GO:0016192">
    <property type="term" value="P:vesicle-mediated transport"/>
    <property type="evidence" value="ECO:0007669"/>
    <property type="project" value="InterPro"/>
</dbReference>
<dbReference type="SUPFAM" id="SSF54236">
    <property type="entry name" value="Ubiquitin-like"/>
    <property type="match status" value="1"/>
</dbReference>
<reference evidence="10" key="1">
    <citation type="submission" date="2016-05" db="EMBL/GenBank/DDBJ databases">
        <authorList>
            <person name="Lavstsen T."/>
            <person name="Jespersen J.S."/>
        </authorList>
    </citation>
    <scope>NUCLEOTIDE SEQUENCE</scope>
    <source>
        <tissue evidence="10">Brain</tissue>
    </source>
</reference>
<dbReference type="Pfam" id="PF02204">
    <property type="entry name" value="VPS9"/>
    <property type="match status" value="1"/>
</dbReference>
<keyword evidence="4" id="KW-0963">Cytoplasm</keyword>
<evidence type="ECO:0000259" key="8">
    <source>
        <dbReference type="PROSITE" id="PS50200"/>
    </source>
</evidence>
<dbReference type="InterPro" id="IPR029071">
    <property type="entry name" value="Ubiquitin-like_domsf"/>
</dbReference>
<keyword evidence="3" id="KW-0343">GTPase activation</keyword>
<dbReference type="GO" id="GO:0005085">
    <property type="term" value="F:guanyl-nucleotide exchange factor activity"/>
    <property type="evidence" value="ECO:0007669"/>
    <property type="project" value="InterPro"/>
</dbReference>
<feature type="compositionally biased region" description="Acidic residues" evidence="6">
    <location>
        <begin position="128"/>
        <end position="144"/>
    </location>
</feature>
<dbReference type="GO" id="GO:0007165">
    <property type="term" value="P:signal transduction"/>
    <property type="evidence" value="ECO:0007669"/>
    <property type="project" value="InterPro"/>
</dbReference>
<dbReference type="EMBL" id="HADW01010847">
    <property type="protein sequence ID" value="SBP12247.1"/>
    <property type="molecule type" value="Transcribed_RNA"/>
</dbReference>
<dbReference type="EMBL" id="HADX01001700">
    <property type="protein sequence ID" value="SBP23932.1"/>
    <property type="molecule type" value="Transcribed_RNA"/>
</dbReference>
<evidence type="ECO:0000256" key="4">
    <source>
        <dbReference type="ARBA" id="ARBA00022490"/>
    </source>
</evidence>
<dbReference type="GO" id="GO:0030139">
    <property type="term" value="C:endocytic vesicle"/>
    <property type="evidence" value="ECO:0007669"/>
    <property type="project" value="TreeGrafter"/>
</dbReference>
<dbReference type="InterPro" id="IPR037191">
    <property type="entry name" value="VPS9_dom_sf"/>
</dbReference>
<dbReference type="SMART" id="SM00167">
    <property type="entry name" value="VPS9"/>
    <property type="match status" value="1"/>
</dbReference>
<protein>
    <submittedName>
        <fullName evidence="10">Ras and Rab interactor 2</fullName>
    </submittedName>
</protein>
<feature type="compositionally biased region" description="Polar residues" evidence="6">
    <location>
        <begin position="71"/>
        <end position="87"/>
    </location>
</feature>
<dbReference type="InterPro" id="IPR000299">
    <property type="entry name" value="FERM_domain"/>
</dbReference>
<keyword evidence="5" id="KW-0727">SH2 domain</keyword>
<feature type="domain" description="VPS9" evidence="9">
    <location>
        <begin position="303"/>
        <end position="444"/>
    </location>
</feature>
<name>A0A1A7Y0K1_9TELE</name>